<feature type="region of interest" description="Disordered" evidence="1">
    <location>
        <begin position="661"/>
        <end position="695"/>
    </location>
</feature>
<evidence type="ECO:0000313" key="3">
    <source>
        <dbReference type="EMBL" id="VVQ22292.1"/>
    </source>
</evidence>
<dbReference type="Proteomes" id="UP000412311">
    <property type="component" value="Unassembled WGS sequence"/>
</dbReference>
<evidence type="ECO:0000256" key="1">
    <source>
        <dbReference type="SAM" id="MobiDB-lite"/>
    </source>
</evidence>
<protein>
    <recommendedName>
        <fullName evidence="2">DUF4329 domain-containing protein</fullName>
    </recommendedName>
</protein>
<proteinExistence type="predicted"/>
<sequence>MMNDVSGQTGRTAIPSRKFRMPSLSPAFLTEEDAAYWVHNRIPLKTDREYGSVILLRPDGRFVATSPIPGEVIRFDFGTIIEVDAAGHYVHPRGYKCVANLHCHAPLYEEVRKANPRQEERLIRLFINCFSDLDFVAAVAAKDFFRSAYLSGPDGTLLKYSPSGSKEEFSYYLWRKAGSPSGNPVGTYDVMSIINRLASVGELKVIVSHADWGHSVGQVPPDWKAGQPFNKGRVTGLPLMTRVCASAERAVLAALKSRGAQTWGLLLKKTAGEEYVATHARPAGLASWDPAKIFAADVDGQLQLPNGYGLEGFYYASRPDPSQFPPAQSWLYENFFTPQEIALAIACQGRSRKLSAVRRPLSLYMLAQDASMLKYSFSGSEIESALSIEHSDGAINDAGVQSRLLNGALQPREFVSMLILAGRLEVVRGSALWAHLGRLDLAWAPFADFPWPPLSQAFLSADDAVRYAHEQVGIRRDRQYAGYVFQRSDKRFVVTEPLEGDIAALDQGQLYPRDNRGRAVFPDNHVLHARYVSHVALSRLEPVNIDFRQWTFEEALLSLQMLSVEEIRQVLLDETVLYCSAAKDSLVRFASYATLASKDLARRLGTRLHPGPLALELDKGSKRPQDFIREQVAAGELFNLLDNELWGYRGQIVPGWSMPASAEATTTEPMTPFPTLPTPSGAEPKLPPFPSSTSPRPISLWPLPWKRPEFVMYGAVYSSADAAAEHLFARDSRLHDERRAWFGFILKHEDREEYIGTELFPVSARDSDPFRLDSVFASRRSAPWHRYPEGFGMYGSFYVHQRIRAPSSSPEDWLGQYFISPDNLTAAMYYGHRRPVIASSPAAFYLAARDGALLKYARSTASKLFHHDTSRATLDQIKQGLASGEWLPTDFIHEVAASGELSVVRTSVCWDRSGQVTPTWQPYANLERRWLGPAFQRADDAAAFARSVLPRLSDKVFGGVIVRRPDNLYVATTPIEVSREDFDITEIFPDEAKTAGLFPAGCSITARYRSRVARELSVILSRVEKQIYLNMLSVDTVYSAFTRKPARTWDEYLFGPDGSLIRYQPGIWERVRGDLVAVLTDYKTVPASLNGDAIKQRIRSAKLKPSEWVDALAKAGYLQVVIGSDIWGLPRQVSHWVNYSADLQPVMDYTRATSAPLCSPVFIQADAAARYVHDVVVSRDTQTFGFILRARDGLFLASLPVEVQRSELAVDRVFEQARLLSGYALDSIYLRAALPPLGARPNDLRHFLLTPNDVQQACRRASTPQGYKPIYISCADGALLKLQLHAFEPGVFYDKFGQVELRPNTFVSREQAAIDERDIAKGLFRFTDYVQRMARAGRVDVIETSDYWSRHGQVDELWQPRMTDASSEQRWRDNQVPALGPVFHHSDDAARYAQQRTDDAVPGETGYEGAILARLTSSRFVPLEPIAWSAYEEDPLLRLFRSSKDPSVNWRNPVARYPNGYIFVASHQFHLSGNTTLAPDTDDVGANFAAPARVHEHTHVLKDKGFDIQDYYYSTPNHVLIKYTPVYSPAERALLLTRPVDFEAGRWVSRLSPGEFVSQLMELGEFRVLLAGHYWRQTGRMGAGWRVRRQQPVTEGGARVRDEL</sequence>
<dbReference type="Pfam" id="PF14220">
    <property type="entry name" value="DUF4329"/>
    <property type="match status" value="1"/>
</dbReference>
<dbReference type="EMBL" id="CABVJG010000019">
    <property type="protein sequence ID" value="VVQ22292.1"/>
    <property type="molecule type" value="Genomic_DNA"/>
</dbReference>
<dbReference type="InterPro" id="IPR025479">
    <property type="entry name" value="DUF4329"/>
</dbReference>
<feature type="domain" description="DUF4329" evidence="2">
    <location>
        <begin position="42"/>
        <end position="166"/>
    </location>
</feature>
<organism evidence="3 4">
    <name type="scientific">Pseudomonas fluorescens</name>
    <dbReference type="NCBI Taxonomy" id="294"/>
    <lineage>
        <taxon>Bacteria</taxon>
        <taxon>Pseudomonadati</taxon>
        <taxon>Pseudomonadota</taxon>
        <taxon>Gammaproteobacteria</taxon>
        <taxon>Pseudomonadales</taxon>
        <taxon>Pseudomonadaceae</taxon>
        <taxon>Pseudomonas</taxon>
    </lineage>
</organism>
<accession>A0A5E7VHZ6</accession>
<reference evidence="3 4" key="1">
    <citation type="submission" date="2019-09" db="EMBL/GenBank/DDBJ databases">
        <authorList>
            <person name="Chandra G."/>
            <person name="Truman W A."/>
        </authorList>
    </citation>
    <scope>NUCLEOTIDE SEQUENCE [LARGE SCALE GENOMIC DNA]</scope>
    <source>
        <strain evidence="3">PS925</strain>
    </source>
</reference>
<evidence type="ECO:0000313" key="4">
    <source>
        <dbReference type="Proteomes" id="UP000412311"/>
    </source>
</evidence>
<gene>
    <name evidence="3" type="ORF">PS925_05105</name>
</gene>
<name>A0A5E7VHZ6_PSEFL</name>
<evidence type="ECO:0000259" key="2">
    <source>
        <dbReference type="Pfam" id="PF14220"/>
    </source>
</evidence>